<accession>A0A392SJN7</accession>
<dbReference type="AlphaFoldDB" id="A0A392SJN7"/>
<keyword evidence="3" id="KW-1185">Reference proteome</keyword>
<feature type="domain" description="RRM" evidence="1">
    <location>
        <begin position="3"/>
        <end position="51"/>
    </location>
</feature>
<dbReference type="InterPro" id="IPR035979">
    <property type="entry name" value="RBD_domain_sf"/>
</dbReference>
<dbReference type="EMBL" id="LXQA010382514">
    <property type="protein sequence ID" value="MCI48165.1"/>
    <property type="molecule type" value="Genomic_DNA"/>
</dbReference>
<dbReference type="SUPFAM" id="SSF54928">
    <property type="entry name" value="RNA-binding domain, RBD"/>
    <property type="match status" value="1"/>
</dbReference>
<reference evidence="2 3" key="1">
    <citation type="journal article" date="2018" name="Front. Plant Sci.">
        <title>Red Clover (Trifolium pratense) and Zigzag Clover (T. medium) - A Picture of Genomic Similarities and Differences.</title>
        <authorList>
            <person name="Dluhosova J."/>
            <person name="Istvanek J."/>
            <person name="Nedelnik J."/>
            <person name="Repkova J."/>
        </authorList>
    </citation>
    <scope>NUCLEOTIDE SEQUENCE [LARGE SCALE GENOMIC DNA]</scope>
    <source>
        <strain evidence="3">cv. 10/8</strain>
        <tissue evidence="2">Leaf</tissue>
    </source>
</reference>
<name>A0A392SJN7_9FABA</name>
<dbReference type="Proteomes" id="UP000265520">
    <property type="component" value="Unassembled WGS sequence"/>
</dbReference>
<dbReference type="GO" id="GO:0003723">
    <property type="term" value="F:RNA binding"/>
    <property type="evidence" value="ECO:0007669"/>
    <property type="project" value="InterPro"/>
</dbReference>
<comment type="caution">
    <text evidence="2">The sequence shown here is derived from an EMBL/GenBank/DDBJ whole genome shotgun (WGS) entry which is preliminary data.</text>
</comment>
<proteinExistence type="predicted"/>
<dbReference type="Pfam" id="PF00076">
    <property type="entry name" value="RRM_1"/>
    <property type="match status" value="1"/>
</dbReference>
<evidence type="ECO:0000313" key="2">
    <source>
        <dbReference type="EMBL" id="MCI48165.1"/>
    </source>
</evidence>
<evidence type="ECO:0000313" key="3">
    <source>
        <dbReference type="Proteomes" id="UP000265520"/>
    </source>
</evidence>
<sequence>EVCGMLEDVYVPKKRNKRGEPYGFVKFSNVRDVTKLTSALNAVYFGHYRIRARVASFDRADTGTGRRPGPRRRGFIKEANDLVWSAGHINTLTQDIHRGDVDNT</sequence>
<dbReference type="Gene3D" id="3.30.70.330">
    <property type="match status" value="1"/>
</dbReference>
<feature type="non-terminal residue" evidence="2">
    <location>
        <position position="1"/>
    </location>
</feature>
<protein>
    <submittedName>
        <fullName evidence="2">RNA recognition motif</fullName>
    </submittedName>
</protein>
<dbReference type="InterPro" id="IPR012677">
    <property type="entry name" value="Nucleotide-bd_a/b_plait_sf"/>
</dbReference>
<feature type="non-terminal residue" evidence="2">
    <location>
        <position position="104"/>
    </location>
</feature>
<dbReference type="CDD" id="cd00590">
    <property type="entry name" value="RRM_SF"/>
    <property type="match status" value="1"/>
</dbReference>
<evidence type="ECO:0000259" key="1">
    <source>
        <dbReference type="Pfam" id="PF00076"/>
    </source>
</evidence>
<organism evidence="2 3">
    <name type="scientific">Trifolium medium</name>
    <dbReference type="NCBI Taxonomy" id="97028"/>
    <lineage>
        <taxon>Eukaryota</taxon>
        <taxon>Viridiplantae</taxon>
        <taxon>Streptophyta</taxon>
        <taxon>Embryophyta</taxon>
        <taxon>Tracheophyta</taxon>
        <taxon>Spermatophyta</taxon>
        <taxon>Magnoliopsida</taxon>
        <taxon>eudicotyledons</taxon>
        <taxon>Gunneridae</taxon>
        <taxon>Pentapetalae</taxon>
        <taxon>rosids</taxon>
        <taxon>fabids</taxon>
        <taxon>Fabales</taxon>
        <taxon>Fabaceae</taxon>
        <taxon>Papilionoideae</taxon>
        <taxon>50 kb inversion clade</taxon>
        <taxon>NPAAA clade</taxon>
        <taxon>Hologalegina</taxon>
        <taxon>IRL clade</taxon>
        <taxon>Trifolieae</taxon>
        <taxon>Trifolium</taxon>
    </lineage>
</organism>
<dbReference type="InterPro" id="IPR000504">
    <property type="entry name" value="RRM_dom"/>
</dbReference>